<name>A0A9P4NDY4_9PEZI</name>
<protein>
    <submittedName>
        <fullName evidence="2">Uncharacterized protein</fullName>
    </submittedName>
</protein>
<evidence type="ECO:0000313" key="3">
    <source>
        <dbReference type="Proteomes" id="UP000800235"/>
    </source>
</evidence>
<feature type="region of interest" description="Disordered" evidence="1">
    <location>
        <begin position="1"/>
        <end position="32"/>
    </location>
</feature>
<proteinExistence type="predicted"/>
<evidence type="ECO:0000256" key="1">
    <source>
        <dbReference type="SAM" id="MobiDB-lite"/>
    </source>
</evidence>
<keyword evidence="3" id="KW-1185">Reference proteome</keyword>
<reference evidence="2" key="1">
    <citation type="journal article" date="2020" name="Stud. Mycol.">
        <title>101 Dothideomycetes genomes: a test case for predicting lifestyles and emergence of pathogens.</title>
        <authorList>
            <person name="Haridas S."/>
            <person name="Albert R."/>
            <person name="Binder M."/>
            <person name="Bloem J."/>
            <person name="Labutti K."/>
            <person name="Salamov A."/>
            <person name="Andreopoulos B."/>
            <person name="Baker S."/>
            <person name="Barry K."/>
            <person name="Bills G."/>
            <person name="Bluhm B."/>
            <person name="Cannon C."/>
            <person name="Castanera R."/>
            <person name="Culley D."/>
            <person name="Daum C."/>
            <person name="Ezra D."/>
            <person name="Gonzalez J."/>
            <person name="Henrissat B."/>
            <person name="Kuo A."/>
            <person name="Liang C."/>
            <person name="Lipzen A."/>
            <person name="Lutzoni F."/>
            <person name="Magnuson J."/>
            <person name="Mondo S."/>
            <person name="Nolan M."/>
            <person name="Ohm R."/>
            <person name="Pangilinan J."/>
            <person name="Park H.-J."/>
            <person name="Ramirez L."/>
            <person name="Alfaro M."/>
            <person name="Sun H."/>
            <person name="Tritt A."/>
            <person name="Yoshinaga Y."/>
            <person name="Zwiers L.-H."/>
            <person name="Turgeon B."/>
            <person name="Goodwin S."/>
            <person name="Spatafora J."/>
            <person name="Crous P."/>
            <person name="Grigoriev I."/>
        </authorList>
    </citation>
    <scope>NUCLEOTIDE SEQUENCE</scope>
    <source>
        <strain evidence="2">CBS 130266</strain>
    </source>
</reference>
<organism evidence="2 3">
    <name type="scientific">Tothia fuscella</name>
    <dbReference type="NCBI Taxonomy" id="1048955"/>
    <lineage>
        <taxon>Eukaryota</taxon>
        <taxon>Fungi</taxon>
        <taxon>Dikarya</taxon>
        <taxon>Ascomycota</taxon>
        <taxon>Pezizomycotina</taxon>
        <taxon>Dothideomycetes</taxon>
        <taxon>Pleosporomycetidae</taxon>
        <taxon>Venturiales</taxon>
        <taxon>Cylindrosympodiaceae</taxon>
        <taxon>Tothia</taxon>
    </lineage>
</organism>
<gene>
    <name evidence="2" type="ORF">EJ08DRAFT_666689</name>
</gene>
<comment type="caution">
    <text evidence="2">The sequence shown here is derived from an EMBL/GenBank/DDBJ whole genome shotgun (WGS) entry which is preliminary data.</text>
</comment>
<dbReference type="Proteomes" id="UP000800235">
    <property type="component" value="Unassembled WGS sequence"/>
</dbReference>
<accession>A0A9P4NDY4</accession>
<evidence type="ECO:0000313" key="2">
    <source>
        <dbReference type="EMBL" id="KAF2416422.1"/>
    </source>
</evidence>
<dbReference type="EMBL" id="MU007159">
    <property type="protein sequence ID" value="KAF2416422.1"/>
    <property type="molecule type" value="Genomic_DNA"/>
</dbReference>
<feature type="compositionally biased region" description="Basic residues" evidence="1">
    <location>
        <begin position="1"/>
        <end position="10"/>
    </location>
</feature>
<dbReference type="AlphaFoldDB" id="A0A9P4NDY4"/>
<sequence>MPSKQQKKQIRAQIRAAAKAKGKDKSASGLPSEINWWDNKPSRIDRLDQTTPHVAGPMALSCYGEKGRWSELEKLGILNTLATCGPDILSKHVAQELFLKHTGTSIPKHDHQYLAAWSRIVENKSAEQGIADGVYILRIMKEIILPEVSGEFPLAFVNWFDVINTCLDIVTAVNKHALEIKDYSIIANGLGLTGDPAQSFVYFVDGILGGLEDCSNAAAYGSIIMAPGLKAVVAGIQSVEAFHDQAGHLFKHI</sequence>